<feature type="transmembrane region" description="Helical" evidence="1">
    <location>
        <begin position="123"/>
        <end position="143"/>
    </location>
</feature>
<organism evidence="3 4">
    <name type="scientific">Chitinophaga parva</name>
    <dbReference type="NCBI Taxonomy" id="2169414"/>
    <lineage>
        <taxon>Bacteria</taxon>
        <taxon>Pseudomonadati</taxon>
        <taxon>Bacteroidota</taxon>
        <taxon>Chitinophagia</taxon>
        <taxon>Chitinophagales</taxon>
        <taxon>Chitinophagaceae</taxon>
        <taxon>Chitinophaga</taxon>
    </lineage>
</organism>
<dbReference type="Pfam" id="PF06580">
    <property type="entry name" value="His_kinase"/>
    <property type="match status" value="1"/>
</dbReference>
<name>A0A2T7BHP8_9BACT</name>
<gene>
    <name evidence="3" type="ORF">DCC81_16190</name>
</gene>
<evidence type="ECO:0000259" key="2">
    <source>
        <dbReference type="Pfam" id="PF06580"/>
    </source>
</evidence>
<dbReference type="InterPro" id="IPR050640">
    <property type="entry name" value="Bact_2-comp_sensor_kinase"/>
</dbReference>
<feature type="transmembrane region" description="Helical" evidence="1">
    <location>
        <begin position="21"/>
        <end position="40"/>
    </location>
</feature>
<feature type="transmembrane region" description="Helical" evidence="1">
    <location>
        <begin position="84"/>
        <end position="103"/>
    </location>
</feature>
<keyword evidence="1" id="KW-1133">Transmembrane helix</keyword>
<keyword evidence="4" id="KW-1185">Reference proteome</keyword>
<evidence type="ECO:0000313" key="3">
    <source>
        <dbReference type="EMBL" id="PUZ25800.1"/>
    </source>
</evidence>
<evidence type="ECO:0000256" key="1">
    <source>
        <dbReference type="SAM" id="Phobius"/>
    </source>
</evidence>
<sequence length="348" mass="40245">MRKNPNGQLASAWLLSFLLEARYRVFRHVLVLCFVAIALYNNNMVGNEPLATYVKSCLFVWLVAMFYTNMYWLTPKFLLTGRYLHFTAGLLVYLVIAYQIVTFVKRVLHPYLNDGHLNDGPRIFPFVVLIMSLVGASTAIKLFQRWVLDTQRINELERNTLQSEMEQLKNQINPHFLFNMLNNANVLTQKDPEKASQVLLKLSDFLRYLLYDSTRAQVLLTSDIHFLNDLLNLERIRRDQFRFSISQEGALSGVLVPPLLFVTFVENAVKHNLDADSPSYVELYFSVQNDMLQFKCVNSKPVQAGPKKEGGLGLANVKRRLALLYPDRHRLQMHETADQFIIQLSIRL</sequence>
<evidence type="ECO:0000313" key="4">
    <source>
        <dbReference type="Proteomes" id="UP000244450"/>
    </source>
</evidence>
<dbReference type="AlphaFoldDB" id="A0A2T7BHP8"/>
<keyword evidence="1" id="KW-0812">Transmembrane</keyword>
<proteinExistence type="predicted"/>
<dbReference type="InterPro" id="IPR010559">
    <property type="entry name" value="Sig_transdc_His_kin_internal"/>
</dbReference>
<dbReference type="EMBL" id="QCYK01000002">
    <property type="protein sequence ID" value="PUZ25800.1"/>
    <property type="molecule type" value="Genomic_DNA"/>
</dbReference>
<keyword evidence="1" id="KW-0472">Membrane</keyword>
<feature type="domain" description="Signal transduction histidine kinase internal region" evidence="2">
    <location>
        <begin position="164"/>
        <end position="239"/>
    </location>
</feature>
<comment type="caution">
    <text evidence="3">The sequence shown here is derived from an EMBL/GenBank/DDBJ whole genome shotgun (WGS) entry which is preliminary data.</text>
</comment>
<protein>
    <submittedName>
        <fullName evidence="3">Histidine kinase</fullName>
    </submittedName>
</protein>
<keyword evidence="3" id="KW-0808">Transferase</keyword>
<keyword evidence="3" id="KW-0418">Kinase</keyword>
<dbReference type="OrthoDB" id="9792992at2"/>
<accession>A0A2T7BHP8</accession>
<feature type="transmembrane region" description="Helical" evidence="1">
    <location>
        <begin position="52"/>
        <end position="72"/>
    </location>
</feature>
<dbReference type="PANTHER" id="PTHR34220">
    <property type="entry name" value="SENSOR HISTIDINE KINASE YPDA"/>
    <property type="match status" value="1"/>
</dbReference>
<dbReference type="PANTHER" id="PTHR34220:SF7">
    <property type="entry name" value="SENSOR HISTIDINE KINASE YPDA"/>
    <property type="match status" value="1"/>
</dbReference>
<dbReference type="RefSeq" id="WP_108687639.1">
    <property type="nucleotide sequence ID" value="NZ_QCYK01000002.1"/>
</dbReference>
<reference evidence="3 4" key="1">
    <citation type="submission" date="2018-04" db="EMBL/GenBank/DDBJ databases">
        <title>Chitinophaga fuyangensis sp. nov., isolated from soil in a chemical factory.</title>
        <authorList>
            <person name="Chen K."/>
        </authorList>
    </citation>
    <scope>NUCLEOTIDE SEQUENCE [LARGE SCALE GENOMIC DNA]</scope>
    <source>
        <strain evidence="3 4">LY-1</strain>
    </source>
</reference>
<dbReference type="GO" id="GO:0000155">
    <property type="term" value="F:phosphorelay sensor kinase activity"/>
    <property type="evidence" value="ECO:0007669"/>
    <property type="project" value="InterPro"/>
</dbReference>
<dbReference type="GO" id="GO:0016020">
    <property type="term" value="C:membrane"/>
    <property type="evidence" value="ECO:0007669"/>
    <property type="project" value="InterPro"/>
</dbReference>
<dbReference type="Proteomes" id="UP000244450">
    <property type="component" value="Unassembled WGS sequence"/>
</dbReference>